<evidence type="ECO:0000256" key="9">
    <source>
        <dbReference type="RuleBase" id="RU365074"/>
    </source>
</evidence>
<dbReference type="PANTHER" id="PTHR12787">
    <property type="entry name" value="RIBOSOMAL RNA-PROCESSING PROTEIN 8"/>
    <property type="match status" value="1"/>
</dbReference>
<dbReference type="Gene3D" id="1.10.10.2150">
    <property type="entry name" value="Ribosomal RNA-processing protein 8, N-terminal domain"/>
    <property type="match status" value="1"/>
</dbReference>
<feature type="region of interest" description="Disordered" evidence="11">
    <location>
        <begin position="164"/>
        <end position="190"/>
    </location>
</feature>
<dbReference type="FunFam" id="1.10.10.2150:FF:000001">
    <property type="entry name" value="Ribosomal RNA-processing protein 8"/>
    <property type="match status" value="1"/>
</dbReference>
<keyword evidence="6 9" id="KW-0949">S-adenosyl-L-methionine</keyword>
<evidence type="ECO:0000256" key="2">
    <source>
        <dbReference type="ARBA" id="ARBA00006301"/>
    </source>
</evidence>
<organism evidence="12 13">
    <name type="scientific">Erysiphe neolycopersici</name>
    <dbReference type="NCBI Taxonomy" id="212602"/>
    <lineage>
        <taxon>Eukaryota</taxon>
        <taxon>Fungi</taxon>
        <taxon>Dikarya</taxon>
        <taxon>Ascomycota</taxon>
        <taxon>Pezizomycotina</taxon>
        <taxon>Leotiomycetes</taxon>
        <taxon>Erysiphales</taxon>
        <taxon>Erysiphaceae</taxon>
        <taxon>Erysiphe</taxon>
    </lineage>
</organism>
<evidence type="ECO:0000256" key="7">
    <source>
        <dbReference type="ARBA" id="ARBA00023242"/>
    </source>
</evidence>
<evidence type="ECO:0000256" key="6">
    <source>
        <dbReference type="ARBA" id="ARBA00022691"/>
    </source>
</evidence>
<dbReference type="EC" id="2.1.1.-" evidence="9"/>
<dbReference type="SUPFAM" id="SSF53335">
    <property type="entry name" value="S-adenosyl-L-methionine-dependent methyltransferases"/>
    <property type="match status" value="1"/>
</dbReference>
<dbReference type="GO" id="GO:0005730">
    <property type="term" value="C:nucleolus"/>
    <property type="evidence" value="ECO:0007669"/>
    <property type="project" value="UniProtKB-SubCell"/>
</dbReference>
<dbReference type="GO" id="GO:0042273">
    <property type="term" value="P:ribosomal large subunit biogenesis"/>
    <property type="evidence" value="ECO:0007669"/>
    <property type="project" value="TreeGrafter"/>
</dbReference>
<dbReference type="STRING" id="212602.A0A420HWY9"/>
<dbReference type="EMBL" id="MCFK01003728">
    <property type="protein sequence ID" value="RKF61961.1"/>
    <property type="molecule type" value="Genomic_DNA"/>
</dbReference>
<accession>A0A420HWY9</accession>
<dbReference type="PANTHER" id="PTHR12787:SF0">
    <property type="entry name" value="RIBOSOMAL RNA-PROCESSING PROTEIN 8"/>
    <property type="match status" value="1"/>
</dbReference>
<dbReference type="Proteomes" id="UP000286134">
    <property type="component" value="Unassembled WGS sequence"/>
</dbReference>
<feature type="compositionally biased region" description="Basic and acidic residues" evidence="11">
    <location>
        <begin position="78"/>
        <end position="89"/>
    </location>
</feature>
<protein>
    <recommendedName>
        <fullName evidence="8 9">Ribosomal RNA-processing protein 8</fullName>
        <ecNumber evidence="9">2.1.1.-</ecNumber>
    </recommendedName>
</protein>
<evidence type="ECO:0000313" key="13">
    <source>
        <dbReference type="Proteomes" id="UP000286134"/>
    </source>
</evidence>
<feature type="region of interest" description="Disordered" evidence="11">
    <location>
        <begin position="1"/>
        <end position="116"/>
    </location>
</feature>
<feature type="region of interest" description="Disordered" evidence="11">
    <location>
        <begin position="134"/>
        <end position="153"/>
    </location>
</feature>
<comment type="subcellular location">
    <subcellularLocation>
        <location evidence="1 9">Nucleus</location>
        <location evidence="1 9">Nucleolus</location>
    </subcellularLocation>
</comment>
<evidence type="ECO:0000256" key="3">
    <source>
        <dbReference type="ARBA" id="ARBA00022552"/>
    </source>
</evidence>
<dbReference type="AlphaFoldDB" id="A0A420HWY9"/>
<reference evidence="12 13" key="1">
    <citation type="journal article" date="2018" name="BMC Genomics">
        <title>Comparative genome analyses reveal sequence features reflecting distinct modes of host-adaptation between dicot and monocot powdery mildew.</title>
        <authorList>
            <person name="Wu Y."/>
            <person name="Ma X."/>
            <person name="Pan Z."/>
            <person name="Kale S.D."/>
            <person name="Song Y."/>
            <person name="King H."/>
            <person name="Zhang Q."/>
            <person name="Presley C."/>
            <person name="Deng X."/>
            <person name="Wei C.I."/>
            <person name="Xiao S."/>
        </authorList>
    </citation>
    <scope>NUCLEOTIDE SEQUENCE [LARGE SCALE GENOMIC DNA]</scope>
    <source>
        <strain evidence="12">UMSG2</strain>
    </source>
</reference>
<feature type="compositionally biased region" description="Basic and acidic residues" evidence="11">
    <location>
        <begin position="164"/>
        <end position="186"/>
    </location>
</feature>
<keyword evidence="4 9" id="KW-0489">Methyltransferase</keyword>
<keyword evidence="3 9" id="KW-0698">rRNA processing</keyword>
<evidence type="ECO:0000256" key="5">
    <source>
        <dbReference type="ARBA" id="ARBA00022679"/>
    </source>
</evidence>
<feature type="coiled-coil region" evidence="10">
    <location>
        <begin position="398"/>
        <end position="432"/>
    </location>
</feature>
<evidence type="ECO:0000256" key="1">
    <source>
        <dbReference type="ARBA" id="ARBA00004604"/>
    </source>
</evidence>
<feature type="compositionally biased region" description="Polar residues" evidence="11">
    <location>
        <begin position="8"/>
        <end position="38"/>
    </location>
</feature>
<evidence type="ECO:0000256" key="4">
    <source>
        <dbReference type="ARBA" id="ARBA00022603"/>
    </source>
</evidence>
<evidence type="ECO:0000256" key="11">
    <source>
        <dbReference type="SAM" id="MobiDB-lite"/>
    </source>
</evidence>
<comment type="caution">
    <text evidence="12">The sequence shown here is derived from an EMBL/GenBank/DDBJ whole genome shotgun (WGS) entry which is preliminary data.</text>
</comment>
<dbReference type="Pfam" id="PF05148">
    <property type="entry name" value="Methyltransf_8"/>
    <property type="match status" value="1"/>
</dbReference>
<evidence type="ECO:0000256" key="10">
    <source>
        <dbReference type="SAM" id="Coils"/>
    </source>
</evidence>
<dbReference type="InterPro" id="IPR007823">
    <property type="entry name" value="RRP8"/>
</dbReference>
<name>A0A420HWY9_9PEZI</name>
<keyword evidence="7 9" id="KW-0539">Nucleus</keyword>
<comment type="similarity">
    <text evidence="2 9">Belongs to the methyltransferase superfamily. RRP8 family.</text>
</comment>
<sequence>MFAVPGWSISSAQLKTQTVNTGDTQSKPNNARTKNSLSAKKRKRNHQESKAKGIDSADLVDLWEKVIEGKSKKKKSKKNDDKKSKKEILGDPTNNLVPQPITETVDPISKNSKSNGHKIAQSYSTLQSLCTGDLPQNNSQCDEKDTQKTKKLKNRARDLAVKDNEKEHKEIGKSLDKSELDPDVKVPGKSTPLTQLQTAMRQKLLSSRFRYLNETLYTASSSHSLKLFQENPEMFNEYHEGFRRQVEIWPENPVDTYISKIKKRGKVKKEANKEKSDEDELTLPLPRSGGICNIADLGCGDATLSASLQTQLKSLRLKIYSFDLYSISKLVTQADIAHLPLPDGSIDVAIFCLALMGTNWVDFIEEAFRILRWKGELWVAEIKSRFGRVLKDGNKIKEDSFRKNRQSALEKKKEAKRNEKMVEDAIAAAEIDGMNDMGEETNVSAFVEVLRKRGFALRSKENDALDLENKMFVKMCFTKSLTPIKGKYTSTPEFPGDSNGKTWKKKPKGQFIDHDSSQHISSEARVLKPCVYKLR</sequence>
<keyword evidence="13" id="KW-1185">Reference proteome</keyword>
<dbReference type="InterPro" id="IPR042036">
    <property type="entry name" value="RRP8_N"/>
</dbReference>
<evidence type="ECO:0000256" key="8">
    <source>
        <dbReference type="ARBA" id="ARBA00076672"/>
    </source>
</evidence>
<dbReference type="GO" id="GO:0016433">
    <property type="term" value="F:rRNA (adenine) methyltransferase activity"/>
    <property type="evidence" value="ECO:0007669"/>
    <property type="project" value="TreeGrafter"/>
</dbReference>
<keyword evidence="10" id="KW-0175">Coiled coil</keyword>
<dbReference type="InterPro" id="IPR029063">
    <property type="entry name" value="SAM-dependent_MTases_sf"/>
</dbReference>
<gene>
    <name evidence="12" type="ORF">OnM2_037076</name>
</gene>
<comment type="function">
    <text evidence="9">S-adenosyl-L-methionine-dependent methyltransferase that specifically methylates the N(1) position of adenine in helix 25.1 in 25S rRNA. Required both for ribosomal 40S and 60S subunits biogenesis. Required for efficient pre-rRNA cleavage at site A2.</text>
</comment>
<feature type="compositionally biased region" description="Basic and acidic residues" evidence="11">
    <location>
        <begin position="46"/>
        <end position="55"/>
    </location>
</feature>
<keyword evidence="5 9" id="KW-0808">Transferase</keyword>
<evidence type="ECO:0000313" key="12">
    <source>
        <dbReference type="EMBL" id="RKF61961.1"/>
    </source>
</evidence>
<dbReference type="OrthoDB" id="10258825at2759"/>
<dbReference type="Gene3D" id="3.40.50.150">
    <property type="entry name" value="Vaccinia Virus protein VP39"/>
    <property type="match status" value="1"/>
</dbReference>
<proteinExistence type="inferred from homology"/>
<dbReference type="CDD" id="cd02440">
    <property type="entry name" value="AdoMet_MTases"/>
    <property type="match status" value="1"/>
</dbReference>